<organism evidence="1 2">
    <name type="scientific">Robertmurraya yapensis</name>
    <name type="common">ex Hitch et al 2024</name>
    <dbReference type="NCBI Taxonomy" id="3133160"/>
    <lineage>
        <taxon>Bacteria</taxon>
        <taxon>Bacillati</taxon>
        <taxon>Bacillota</taxon>
        <taxon>Bacilli</taxon>
        <taxon>Bacillales</taxon>
        <taxon>Bacillaceae</taxon>
        <taxon>Robertmurraya</taxon>
    </lineage>
</organism>
<dbReference type="Proteomes" id="UP001439875">
    <property type="component" value="Unassembled WGS sequence"/>
</dbReference>
<keyword evidence="2" id="KW-1185">Reference proteome</keyword>
<accession>A0ACC6SBR7</accession>
<comment type="caution">
    <text evidence="1">The sequence shown here is derived from an EMBL/GenBank/DDBJ whole genome shotgun (WGS) entry which is preliminary data.</text>
</comment>
<sequence>MRVLHLNAGAETGGGMHHILQLLKDFNKAEVVLGVFEKGVMYDRAVNNGINVVIFQQSSRLDFSVTKKIISYIDQNNIDIIHTHGPRANFYGFYIKKKRPDCKWITTVHSNPHLDFMGRGLIGKIFTRIHLWVLRKPDHFLAISNKFKQLLIDEKIVPEKITTIFNGIDFSEDKNNPTIKREDFEVDPNDFLMIMVARLDPIKGHIEVFKAFRELIKEHKDTKLLLVGDGALEEDLIMQSRNMGLSDNIRFLGYSNDVSSLIRLSDLAILASYSESFPLVLLEAAREKVPVISTDVGGVKDLVPSNSYGWVIPVRDHIKLRRTMEEAIELKKKGNLKKLGENLYERASTLFTIEHFKESVYVAYEEASKKREVKNGHSLG</sequence>
<proteinExistence type="predicted"/>
<keyword evidence="1" id="KW-0328">Glycosyltransferase</keyword>
<gene>
    <name evidence="1" type="ORF">WMO40_12520</name>
</gene>
<protein>
    <submittedName>
        <fullName evidence="1">Glycosyltransferase family 4 protein</fullName>
        <ecNumber evidence="1">2.4.-.-</ecNumber>
    </submittedName>
</protein>
<dbReference type="EMBL" id="JBBMEW010000009">
    <property type="protein sequence ID" value="MEQ2527532.1"/>
    <property type="molecule type" value="Genomic_DNA"/>
</dbReference>
<evidence type="ECO:0000313" key="2">
    <source>
        <dbReference type="Proteomes" id="UP001439875"/>
    </source>
</evidence>
<dbReference type="EC" id="2.4.-.-" evidence="1"/>
<name>A0ACC6SBR7_9BACI</name>
<keyword evidence="1" id="KW-0808">Transferase</keyword>
<evidence type="ECO:0000313" key="1">
    <source>
        <dbReference type="EMBL" id="MEQ2527532.1"/>
    </source>
</evidence>
<reference evidence="1" key="1">
    <citation type="submission" date="2024-03" db="EMBL/GenBank/DDBJ databases">
        <title>Human intestinal bacterial collection.</title>
        <authorList>
            <person name="Pauvert C."/>
            <person name="Hitch T.C.A."/>
            <person name="Clavel T."/>
        </authorList>
    </citation>
    <scope>NUCLEOTIDE SEQUENCE</scope>
    <source>
        <strain evidence="1">CLA-AA-H227</strain>
    </source>
</reference>